<evidence type="ECO:0000256" key="2">
    <source>
        <dbReference type="ARBA" id="ARBA00022801"/>
    </source>
</evidence>
<dbReference type="InterPro" id="IPR040844">
    <property type="entry name" value="PDE4_UCR"/>
</dbReference>
<accession>A0ABD2PSA7</accession>
<proteinExistence type="predicted"/>
<keyword evidence="7" id="KW-1185">Reference proteome</keyword>
<protein>
    <recommendedName>
        <fullName evidence="1">3',5'-cyclic-AMP phosphodiesterase</fullName>
        <ecNumber evidence="1">3.1.4.53</ecNumber>
    </recommendedName>
</protein>
<feature type="compositionally biased region" description="Low complexity" evidence="4">
    <location>
        <begin position="13"/>
        <end position="25"/>
    </location>
</feature>
<feature type="region of interest" description="Disordered" evidence="4">
    <location>
        <begin position="91"/>
        <end position="110"/>
    </location>
</feature>
<evidence type="ECO:0000256" key="3">
    <source>
        <dbReference type="ARBA" id="ARBA00023149"/>
    </source>
</evidence>
<dbReference type="Pfam" id="PF18100">
    <property type="entry name" value="PDE4_UCR"/>
    <property type="match status" value="1"/>
</dbReference>
<dbReference type="AlphaFoldDB" id="A0ABD2PSA7"/>
<dbReference type="Proteomes" id="UP001626550">
    <property type="component" value="Unassembled WGS sequence"/>
</dbReference>
<comment type="caution">
    <text evidence="6">The sequence shown here is derived from an EMBL/GenBank/DDBJ whole genome shotgun (WGS) entry which is preliminary data.</text>
</comment>
<gene>
    <name evidence="6" type="ORF">Ciccas_012143</name>
</gene>
<organism evidence="6 7">
    <name type="scientific">Cichlidogyrus casuarinus</name>
    <dbReference type="NCBI Taxonomy" id="1844966"/>
    <lineage>
        <taxon>Eukaryota</taxon>
        <taxon>Metazoa</taxon>
        <taxon>Spiralia</taxon>
        <taxon>Lophotrochozoa</taxon>
        <taxon>Platyhelminthes</taxon>
        <taxon>Monogenea</taxon>
        <taxon>Monopisthocotylea</taxon>
        <taxon>Dactylogyridea</taxon>
        <taxon>Ancyrocephalidae</taxon>
        <taxon>Cichlidogyrus</taxon>
    </lineage>
</organism>
<reference evidence="6 7" key="1">
    <citation type="submission" date="2024-11" db="EMBL/GenBank/DDBJ databases">
        <title>Adaptive evolution of stress response genes in parasites aligns with host niche diversity.</title>
        <authorList>
            <person name="Hahn C."/>
            <person name="Resl P."/>
        </authorList>
    </citation>
    <scope>NUCLEOTIDE SEQUENCE [LARGE SCALE GENOMIC DNA]</scope>
    <source>
        <strain evidence="6">EGGRZ-B1_66</strain>
        <tissue evidence="6">Body</tissue>
    </source>
</reference>
<sequence>MENGPARRYQPRSTSPKSSSKLSTAPAQVHSALRLPEAVYDLDWCLELLENLQTKKSISSLASLKFQKQLNRELSQGRRLSDGELISVAEEGACDDRNSTSSGNRRHSSRTAAQISDYICQTFLEQDEDEKFVSNGEDSVECRDLQDTVLARSDSQAEASKIRTNKITLKPEEIEDTNDPCQSSELARYGFFASEHGCNVVKLDEVFEKRIETWGMDIFELQELTNGHLLSMIAFNIFKVRVSIFITQQGSSFLLIKFYVIGTHSRQISIKL</sequence>
<name>A0ABD2PSA7_9PLAT</name>
<feature type="domain" description="Phosphodiesterase 4 upstream conserved regions (UCR)" evidence="5">
    <location>
        <begin position="8"/>
        <end position="76"/>
    </location>
</feature>
<evidence type="ECO:0000259" key="5">
    <source>
        <dbReference type="Pfam" id="PF18100"/>
    </source>
</evidence>
<dbReference type="EMBL" id="JBJKFK010004056">
    <property type="protein sequence ID" value="KAL3309311.1"/>
    <property type="molecule type" value="Genomic_DNA"/>
</dbReference>
<evidence type="ECO:0000313" key="7">
    <source>
        <dbReference type="Proteomes" id="UP001626550"/>
    </source>
</evidence>
<evidence type="ECO:0000313" key="6">
    <source>
        <dbReference type="EMBL" id="KAL3309311.1"/>
    </source>
</evidence>
<dbReference type="EC" id="3.1.4.53" evidence="1"/>
<dbReference type="GO" id="GO:0004115">
    <property type="term" value="F:3',5'-cyclic-AMP phosphodiesterase activity"/>
    <property type="evidence" value="ECO:0007669"/>
    <property type="project" value="UniProtKB-EC"/>
</dbReference>
<evidence type="ECO:0000256" key="4">
    <source>
        <dbReference type="SAM" id="MobiDB-lite"/>
    </source>
</evidence>
<keyword evidence="3" id="KW-0114">cAMP</keyword>
<evidence type="ECO:0000256" key="1">
    <source>
        <dbReference type="ARBA" id="ARBA00012276"/>
    </source>
</evidence>
<feature type="region of interest" description="Disordered" evidence="4">
    <location>
        <begin position="1"/>
        <end position="25"/>
    </location>
</feature>
<keyword evidence="2" id="KW-0378">Hydrolase</keyword>